<evidence type="ECO:0000313" key="2">
    <source>
        <dbReference type="EMBL" id="MBB5036461.1"/>
    </source>
</evidence>
<dbReference type="SUPFAM" id="SSF88723">
    <property type="entry name" value="PIN domain-like"/>
    <property type="match status" value="1"/>
</dbReference>
<dbReference type="Proteomes" id="UP000534294">
    <property type="component" value="Unassembled WGS sequence"/>
</dbReference>
<dbReference type="AlphaFoldDB" id="A0A7W7YHT8"/>
<dbReference type="InterPro" id="IPR029060">
    <property type="entry name" value="PIN-like_dom_sf"/>
</dbReference>
<evidence type="ECO:0000313" key="3">
    <source>
        <dbReference type="Proteomes" id="UP000534294"/>
    </source>
</evidence>
<comment type="caution">
    <text evidence="2">The sequence shown here is derived from an EMBL/GenBank/DDBJ whole genome shotgun (WGS) entry which is preliminary data.</text>
</comment>
<dbReference type="RefSeq" id="WP_184205362.1">
    <property type="nucleotide sequence ID" value="NZ_JACHIF010000001.1"/>
</dbReference>
<protein>
    <submittedName>
        <fullName evidence="2">Putative nucleic acid-binding protein</fullName>
    </submittedName>
</protein>
<evidence type="ECO:0000259" key="1">
    <source>
        <dbReference type="Pfam" id="PF10130"/>
    </source>
</evidence>
<dbReference type="EMBL" id="JACHIF010000001">
    <property type="protein sequence ID" value="MBB5036461.1"/>
    <property type="molecule type" value="Genomic_DNA"/>
</dbReference>
<organism evidence="2 3">
    <name type="scientific">Prosthecobacter dejongeii</name>
    <dbReference type="NCBI Taxonomy" id="48465"/>
    <lineage>
        <taxon>Bacteria</taxon>
        <taxon>Pseudomonadati</taxon>
        <taxon>Verrucomicrobiota</taxon>
        <taxon>Verrucomicrobiia</taxon>
        <taxon>Verrucomicrobiales</taxon>
        <taxon>Verrucomicrobiaceae</taxon>
        <taxon>Prosthecobacter</taxon>
    </lineage>
</organism>
<sequence length="135" mass="15828">MVIDANRIFSELIAANHHLRRAFASLPNTRFLCPKYVFVEIFKHKERIVSASGLPEHELLSLLHSILERIEFIDEDSIRLGSWTESWRLCRDVDENDTAYVALTLDMDALFWTSDRVLETGLRKKGFTRFFTPLW</sequence>
<feature type="domain" description="PIN" evidence="1">
    <location>
        <begin position="2"/>
        <end position="124"/>
    </location>
</feature>
<keyword evidence="3" id="KW-1185">Reference proteome</keyword>
<dbReference type="Gene3D" id="3.40.50.1010">
    <property type="entry name" value="5'-nuclease"/>
    <property type="match status" value="1"/>
</dbReference>
<dbReference type="InterPro" id="IPR002716">
    <property type="entry name" value="PIN_dom"/>
</dbReference>
<reference evidence="2 3" key="1">
    <citation type="submission" date="2020-08" db="EMBL/GenBank/DDBJ databases">
        <title>Genomic Encyclopedia of Type Strains, Phase IV (KMG-IV): sequencing the most valuable type-strain genomes for metagenomic binning, comparative biology and taxonomic classification.</title>
        <authorList>
            <person name="Goeker M."/>
        </authorList>
    </citation>
    <scope>NUCLEOTIDE SEQUENCE [LARGE SCALE GENOMIC DNA]</scope>
    <source>
        <strain evidence="2 3">DSM 12251</strain>
    </source>
</reference>
<proteinExistence type="predicted"/>
<gene>
    <name evidence="2" type="ORF">HNQ64_000695</name>
</gene>
<accession>A0A7W7YHT8</accession>
<dbReference type="Pfam" id="PF10130">
    <property type="entry name" value="PIN_2"/>
    <property type="match status" value="1"/>
</dbReference>
<name>A0A7W7YHT8_9BACT</name>
<dbReference type="CDD" id="cd09871">
    <property type="entry name" value="PIN_MtVapC28-VapC30-like"/>
    <property type="match status" value="1"/>
</dbReference>